<accession>A0A7X2N2Y1</accession>
<reference evidence="2 3" key="1">
    <citation type="submission" date="2019-08" db="EMBL/GenBank/DDBJ databases">
        <title>In-depth cultivation of the pig gut microbiome towards novel bacterial diversity and tailored functional studies.</title>
        <authorList>
            <person name="Wylensek D."/>
            <person name="Hitch T.C.A."/>
            <person name="Clavel T."/>
        </authorList>
    </citation>
    <scope>NUCLEOTIDE SEQUENCE [LARGE SCALE GENOMIC DNA]</scope>
    <source>
        <strain evidence="2 3">LKV-178-WT-2G</strain>
    </source>
</reference>
<comment type="caution">
    <text evidence="2">The sequence shown here is derived from an EMBL/GenBank/DDBJ whole genome shotgun (WGS) entry which is preliminary data.</text>
</comment>
<feature type="transmembrane region" description="Helical" evidence="1">
    <location>
        <begin position="6"/>
        <end position="24"/>
    </location>
</feature>
<name>A0A7X2N2Y1_9FIRM</name>
<evidence type="ECO:0000256" key="1">
    <source>
        <dbReference type="SAM" id="Phobius"/>
    </source>
</evidence>
<dbReference type="InterPro" id="IPR019629">
    <property type="entry name" value="Uncharacterised_HI1736/YgjV"/>
</dbReference>
<evidence type="ECO:0000313" key="3">
    <source>
        <dbReference type="Proteomes" id="UP000470082"/>
    </source>
</evidence>
<feature type="transmembrane region" description="Helical" evidence="1">
    <location>
        <begin position="31"/>
        <end position="56"/>
    </location>
</feature>
<keyword evidence="1" id="KW-0812">Transmembrane</keyword>
<evidence type="ECO:0000313" key="2">
    <source>
        <dbReference type="EMBL" id="MSS01510.1"/>
    </source>
</evidence>
<sequence length="167" mass="18920">MNTIILGNIIALFGSIVMVMIGFLKKKEQIIIAQCIQCGFIGLANLVLGGISGFVTNCFTILRNCISFKIEFTKKIKIIFILIQFLLVILLKQVQWIHLLPVLSTSIFTWYMDCKDPIVFKIVVIVTLLMWLVYDLSVLNYVAVFFDTLTTITNTITLYKMKKGAAL</sequence>
<keyword evidence="3" id="KW-1185">Reference proteome</keyword>
<gene>
    <name evidence="2" type="ORF">FYJ50_05265</name>
</gene>
<proteinExistence type="predicted"/>
<dbReference type="Pfam" id="PF10688">
    <property type="entry name" value="Imp-YgjV"/>
    <property type="match status" value="1"/>
</dbReference>
<keyword evidence="1" id="KW-1133">Transmembrane helix</keyword>
<dbReference type="EMBL" id="VUMM01000007">
    <property type="protein sequence ID" value="MSS01510.1"/>
    <property type="molecule type" value="Genomic_DNA"/>
</dbReference>
<protein>
    <submittedName>
        <fullName evidence="2">YgjV family protein</fullName>
    </submittedName>
</protein>
<keyword evidence="1" id="KW-0472">Membrane</keyword>
<organism evidence="2 3">
    <name type="scientific">Floccifex porci</name>
    <dbReference type="NCBI Taxonomy" id="2606629"/>
    <lineage>
        <taxon>Bacteria</taxon>
        <taxon>Bacillati</taxon>
        <taxon>Bacillota</taxon>
        <taxon>Erysipelotrichia</taxon>
        <taxon>Erysipelotrichales</taxon>
        <taxon>Erysipelotrichaceae</taxon>
        <taxon>Floccifex</taxon>
    </lineage>
</organism>
<dbReference type="AlphaFoldDB" id="A0A7X2N2Y1"/>
<feature type="transmembrane region" description="Helical" evidence="1">
    <location>
        <begin position="118"/>
        <end position="134"/>
    </location>
</feature>
<dbReference type="Proteomes" id="UP000470082">
    <property type="component" value="Unassembled WGS sequence"/>
</dbReference>
<feature type="transmembrane region" description="Helical" evidence="1">
    <location>
        <begin position="76"/>
        <end position="97"/>
    </location>
</feature>
<dbReference type="RefSeq" id="WP_154460044.1">
    <property type="nucleotide sequence ID" value="NZ_JAQYTQ010000094.1"/>
</dbReference>